<reference evidence="2" key="1">
    <citation type="submission" date="2018-02" db="EMBL/GenBank/DDBJ databases">
        <authorList>
            <person name="Cohen D.B."/>
            <person name="Kent A.D."/>
        </authorList>
    </citation>
    <scope>NUCLEOTIDE SEQUENCE</scope>
</reference>
<feature type="transmembrane region" description="Helical" evidence="1">
    <location>
        <begin position="61"/>
        <end position="77"/>
    </location>
</feature>
<proteinExistence type="predicted"/>
<feature type="transmembrane region" description="Helical" evidence="1">
    <location>
        <begin position="31"/>
        <end position="55"/>
    </location>
</feature>
<dbReference type="AlphaFoldDB" id="A0A2N9EFU5"/>
<accession>A0A2N9EFU5</accession>
<name>A0A2N9EFU5_FAGSY</name>
<feature type="transmembrane region" description="Helical" evidence="1">
    <location>
        <begin position="6"/>
        <end position="24"/>
    </location>
</feature>
<sequence length="80" mass="8774">MLVVVAVGHVVVAVVAVAWVAVELERRPDMVGFVVGGGLLWAADCCGWWSLWWVAGWVGRSWFPFPVVLGFVLFYVAPNT</sequence>
<gene>
    <name evidence="2" type="ORF">FSB_LOCUS1311</name>
</gene>
<evidence type="ECO:0000256" key="1">
    <source>
        <dbReference type="SAM" id="Phobius"/>
    </source>
</evidence>
<protein>
    <submittedName>
        <fullName evidence="2">Uncharacterized protein</fullName>
    </submittedName>
</protein>
<dbReference type="EMBL" id="OIVN01000058">
    <property type="protein sequence ID" value="SPC73429.1"/>
    <property type="molecule type" value="Genomic_DNA"/>
</dbReference>
<organism evidence="2">
    <name type="scientific">Fagus sylvatica</name>
    <name type="common">Beechnut</name>
    <dbReference type="NCBI Taxonomy" id="28930"/>
    <lineage>
        <taxon>Eukaryota</taxon>
        <taxon>Viridiplantae</taxon>
        <taxon>Streptophyta</taxon>
        <taxon>Embryophyta</taxon>
        <taxon>Tracheophyta</taxon>
        <taxon>Spermatophyta</taxon>
        <taxon>Magnoliopsida</taxon>
        <taxon>eudicotyledons</taxon>
        <taxon>Gunneridae</taxon>
        <taxon>Pentapetalae</taxon>
        <taxon>rosids</taxon>
        <taxon>fabids</taxon>
        <taxon>Fagales</taxon>
        <taxon>Fagaceae</taxon>
        <taxon>Fagus</taxon>
    </lineage>
</organism>
<keyword evidence="1" id="KW-1133">Transmembrane helix</keyword>
<evidence type="ECO:0000313" key="2">
    <source>
        <dbReference type="EMBL" id="SPC73429.1"/>
    </source>
</evidence>
<keyword evidence="1" id="KW-0812">Transmembrane</keyword>
<keyword evidence="1" id="KW-0472">Membrane</keyword>